<dbReference type="PANTHER" id="PTHR13696">
    <property type="entry name" value="P-LOOP CONTAINING NUCLEOSIDE TRIPHOSPHATE HYDROLASE"/>
    <property type="match status" value="1"/>
</dbReference>
<evidence type="ECO:0000259" key="1">
    <source>
        <dbReference type="Pfam" id="PF13614"/>
    </source>
</evidence>
<dbReference type="Gene3D" id="3.40.50.300">
    <property type="entry name" value="P-loop containing nucleotide triphosphate hydrolases"/>
    <property type="match status" value="1"/>
</dbReference>
<evidence type="ECO:0000313" key="2">
    <source>
        <dbReference type="EMBL" id="MCQ5060912.1"/>
    </source>
</evidence>
<accession>A0AAP2UGP2</accession>
<dbReference type="CDD" id="cd02042">
    <property type="entry name" value="ParAB_family"/>
    <property type="match status" value="1"/>
</dbReference>
<gene>
    <name evidence="2" type="ORF">NE542_03550</name>
</gene>
<comment type="caution">
    <text evidence="2">The sequence shown here is derived from an EMBL/GenBank/DDBJ whole genome shotgun (WGS) entry which is preliminary data.</text>
</comment>
<organism evidence="2 3">
    <name type="scientific">Faecalibacillus intestinalis</name>
    <dbReference type="NCBI Taxonomy" id="1982626"/>
    <lineage>
        <taxon>Bacteria</taxon>
        <taxon>Bacillati</taxon>
        <taxon>Bacillota</taxon>
        <taxon>Erysipelotrichia</taxon>
        <taxon>Erysipelotrichales</taxon>
        <taxon>Coprobacillaceae</taxon>
        <taxon>Faecalibacillus</taxon>
    </lineage>
</organism>
<feature type="domain" description="AAA" evidence="1">
    <location>
        <begin position="1"/>
        <end position="197"/>
    </location>
</feature>
<evidence type="ECO:0000313" key="3">
    <source>
        <dbReference type="Proteomes" id="UP001204814"/>
    </source>
</evidence>
<dbReference type="InterPro" id="IPR025669">
    <property type="entry name" value="AAA_dom"/>
</dbReference>
<sequence>MKTISVINQKGGVGKTQTSINLAVGLARTGKKVLLIDADAQGNATNYFCKDVNNLDLIKFATSDFNDKQPIEWLEETLGAPYFENDINGLLLGECNINDAIYITEYENLHFIPSTETKLINTDQLIKTSNKLQHNRLKKALRDIRNKYDYVVIDNAPTFNTITLNTLFASDEIIIPLKVGRFEVAGFIQTMKELENLMIDFECQYKINILFNMIPRGRRASYHAFMNKFKALFDSFDGFYQIQVLNSTVGYQEAVAAKSSLSSKMIIDSKSKIAEDYRNLVKEVLEEEAGD</sequence>
<dbReference type="InterPro" id="IPR027417">
    <property type="entry name" value="P-loop_NTPase"/>
</dbReference>
<dbReference type="PANTHER" id="PTHR13696:SF52">
    <property type="entry name" value="PARA FAMILY PROTEIN CT_582"/>
    <property type="match status" value="1"/>
</dbReference>
<dbReference type="RefSeq" id="WP_118473712.1">
    <property type="nucleotide sequence ID" value="NZ_JAJDKX010000007.1"/>
</dbReference>
<proteinExistence type="predicted"/>
<protein>
    <submittedName>
        <fullName evidence="2">AAA family ATPase</fullName>
    </submittedName>
</protein>
<name>A0AAP2UGP2_9FIRM</name>
<dbReference type="SUPFAM" id="SSF52540">
    <property type="entry name" value="P-loop containing nucleoside triphosphate hydrolases"/>
    <property type="match status" value="1"/>
</dbReference>
<dbReference type="Pfam" id="PF13614">
    <property type="entry name" value="AAA_31"/>
    <property type="match status" value="1"/>
</dbReference>
<dbReference type="EMBL" id="JANGBO010000001">
    <property type="protein sequence ID" value="MCQ5060912.1"/>
    <property type="molecule type" value="Genomic_DNA"/>
</dbReference>
<dbReference type="Proteomes" id="UP001204814">
    <property type="component" value="Unassembled WGS sequence"/>
</dbReference>
<reference evidence="2" key="1">
    <citation type="submission" date="2022-06" db="EMBL/GenBank/DDBJ databases">
        <title>Isolation of gut microbiota from human fecal samples.</title>
        <authorList>
            <person name="Pamer E.G."/>
            <person name="Barat B."/>
            <person name="Waligurski E."/>
            <person name="Medina S."/>
            <person name="Paddock L."/>
            <person name="Mostad J."/>
        </authorList>
    </citation>
    <scope>NUCLEOTIDE SEQUENCE</scope>
    <source>
        <strain evidence="2">DFI.6.24</strain>
    </source>
</reference>
<dbReference type="AlphaFoldDB" id="A0AAP2UGP2"/>
<dbReference type="InterPro" id="IPR050678">
    <property type="entry name" value="DNA_Partitioning_ATPase"/>
</dbReference>